<accession>S2DHU3</accession>
<dbReference type="Proteomes" id="UP000006073">
    <property type="component" value="Unassembled WGS sequence"/>
</dbReference>
<evidence type="ECO:0000313" key="1">
    <source>
        <dbReference type="EMBL" id="EOZ98577.1"/>
    </source>
</evidence>
<proteinExistence type="predicted"/>
<comment type="caution">
    <text evidence="1">The sequence shown here is derived from an EMBL/GenBank/DDBJ whole genome shotgun (WGS) entry which is preliminary data.</text>
</comment>
<dbReference type="EMBL" id="ALWO02000023">
    <property type="protein sequence ID" value="EOZ98577.1"/>
    <property type="molecule type" value="Genomic_DNA"/>
</dbReference>
<dbReference type="AlphaFoldDB" id="S2DHU3"/>
<keyword evidence="2" id="KW-1185">Reference proteome</keyword>
<gene>
    <name evidence="1" type="ORF">A33Q_1231</name>
</gene>
<reference evidence="1 2" key="1">
    <citation type="journal article" date="2013" name="Genome Announc.">
        <title>Draft Genome Sequence of Indibacter alkaliphilus Strain LW1T, Isolated from Lonar Lake, a Haloalkaline Lake in the Buldana District of Maharashtra, India.</title>
        <authorList>
            <person name="Singh A."/>
            <person name="Kumar Jangir P."/>
            <person name="Sharma R."/>
            <person name="Singh A."/>
            <person name="Kumar Pinnaka A."/>
            <person name="Shivaji S."/>
        </authorList>
    </citation>
    <scope>NUCLEOTIDE SEQUENCE [LARGE SCALE GENOMIC DNA]</scope>
    <source>
        <strain evidence="2">CCUG 57479 / KCTC 22604 / LW1</strain>
    </source>
</reference>
<dbReference type="eggNOG" id="COG5661">
    <property type="taxonomic scope" value="Bacteria"/>
</dbReference>
<protein>
    <submittedName>
        <fullName evidence="1">Uncharacterized protein</fullName>
    </submittedName>
</protein>
<dbReference type="STRING" id="1189612.A33Q_1231"/>
<name>S2DHU3_INDAL</name>
<organism evidence="1 2">
    <name type="scientific">Indibacter alkaliphilus (strain CCUG 57479 / KCTC 22604 / LW1)</name>
    <dbReference type="NCBI Taxonomy" id="1189612"/>
    <lineage>
        <taxon>Bacteria</taxon>
        <taxon>Pseudomonadati</taxon>
        <taxon>Bacteroidota</taxon>
        <taxon>Cytophagia</taxon>
        <taxon>Cytophagales</taxon>
        <taxon>Cyclobacteriaceae</taxon>
    </lineage>
</organism>
<evidence type="ECO:0000313" key="2">
    <source>
        <dbReference type="Proteomes" id="UP000006073"/>
    </source>
</evidence>
<sequence>MLSISGRVYSQNVTFGFKTKQEPIENAIFEIIEVQDGRKVGESIGKIYTQGTVMSTAQIGDGVAQTLKNYFKTSVKSQNETKQAILVNVEQFEIKETKSTNTVAGGELKLKFGFYVKGSFDPIHLMDYEGGMNYRRSINRLDLAERVIQQALDNSLDYFNQWINSQALNNRALAGSVRLIIENKAFESDQDTVFYDFKRPLKWSDFTNRPKSSSSYNAMIFTSLAMEGRPFVEDGSIIMPLIIKVYMLPGQSWVRDKNDYSLNHEQRHFDVVRVVADRLTNNLQNLDVNPENYEALVNDAYFDAYREMNKLQELYDGQTSHGRKRDIQERWNRMLDMALKGDYTALENVLSE</sequence>